<sequence>MKKISLLVVIVSLLTACGGGEFEAEAKKAVLGRLKDPGSAKFGKFTQINEKSACFTVNARNSMGGYTGDQQALLRKLENAWVVISIDNWSHDLCIDWMKNPSNG</sequence>
<organism evidence="1 2">
    <name type="scientific">Candidatus Methylomirabilis limnetica</name>
    <dbReference type="NCBI Taxonomy" id="2033718"/>
    <lineage>
        <taxon>Bacteria</taxon>
        <taxon>Candidatus Methylomirabilota</taxon>
        <taxon>Candidatus Methylomirabilia</taxon>
        <taxon>Candidatus Methylomirabilales</taxon>
        <taxon>Candidatus Methylomirabilaceae</taxon>
        <taxon>Candidatus Methylomirabilis</taxon>
    </lineage>
</organism>
<protein>
    <submittedName>
        <fullName evidence="1">Uncharacterized protein</fullName>
    </submittedName>
</protein>
<reference evidence="2" key="2">
    <citation type="journal article" date="2018" name="Environ. Microbiol.">
        <title>Bloom of a denitrifying methanotroph, 'Candidatus Methylomirabilis limnetica', in a deep stratified lake.</title>
        <authorList>
            <person name="Graf J.S."/>
            <person name="Mayr M.J."/>
            <person name="Marchant H.K."/>
            <person name="Tienken D."/>
            <person name="Hach P.F."/>
            <person name="Brand A."/>
            <person name="Schubert C.J."/>
            <person name="Kuypers M.M."/>
            <person name="Milucka J."/>
        </authorList>
    </citation>
    <scope>NUCLEOTIDE SEQUENCE [LARGE SCALE GENOMIC DNA]</scope>
    <source>
        <strain evidence="2">Zug</strain>
    </source>
</reference>
<dbReference type="PROSITE" id="PS51257">
    <property type="entry name" value="PROKAR_LIPOPROTEIN"/>
    <property type="match status" value="1"/>
</dbReference>
<accession>A0A2T4TY63</accession>
<keyword evidence="2" id="KW-1185">Reference proteome</keyword>
<evidence type="ECO:0000313" key="2">
    <source>
        <dbReference type="Proteomes" id="UP000241436"/>
    </source>
</evidence>
<dbReference type="RefSeq" id="WP_107562065.1">
    <property type="nucleotide sequence ID" value="NZ_NVQC01000019.1"/>
</dbReference>
<dbReference type="Proteomes" id="UP000241436">
    <property type="component" value="Unassembled WGS sequence"/>
</dbReference>
<proteinExistence type="predicted"/>
<comment type="caution">
    <text evidence="1">The sequence shown here is derived from an EMBL/GenBank/DDBJ whole genome shotgun (WGS) entry which is preliminary data.</text>
</comment>
<dbReference type="OrthoDB" id="7567941at2"/>
<evidence type="ECO:0000313" key="1">
    <source>
        <dbReference type="EMBL" id="PTL36048.1"/>
    </source>
</evidence>
<name>A0A2T4TY63_9BACT</name>
<reference evidence="1 2" key="1">
    <citation type="submission" date="2017-09" db="EMBL/GenBank/DDBJ databases">
        <title>Bloom of a denitrifying methanotroph, Candidatus Methylomirabilis limnetica, in a deep stratified lake.</title>
        <authorList>
            <person name="Graf J.S."/>
            <person name="Marchant H.K."/>
            <person name="Tienken D."/>
            <person name="Hach P.F."/>
            <person name="Brand A."/>
            <person name="Schubert C.J."/>
            <person name="Kuypers M.M."/>
            <person name="Milucka J."/>
        </authorList>
    </citation>
    <scope>NUCLEOTIDE SEQUENCE [LARGE SCALE GENOMIC DNA]</scope>
    <source>
        <strain evidence="1 2">Zug</strain>
    </source>
</reference>
<gene>
    <name evidence="1" type="ORF">CLG94_06500</name>
</gene>
<dbReference type="AlphaFoldDB" id="A0A2T4TY63"/>
<dbReference type="EMBL" id="NVQC01000019">
    <property type="protein sequence ID" value="PTL36048.1"/>
    <property type="molecule type" value="Genomic_DNA"/>
</dbReference>